<evidence type="ECO:0000313" key="2">
    <source>
        <dbReference type="Proteomes" id="UP001331515"/>
    </source>
</evidence>
<keyword evidence="2" id="KW-1185">Reference proteome</keyword>
<reference evidence="1 2" key="1">
    <citation type="journal article" date="2023" name="Mol. Biol. Evol.">
        <title>Genomics of Secondarily Temperate Adaptation in the Only Non-Antarctic Icefish.</title>
        <authorList>
            <person name="Rivera-Colon A.G."/>
            <person name="Rayamajhi N."/>
            <person name="Minhas B.F."/>
            <person name="Madrigal G."/>
            <person name="Bilyk K.T."/>
            <person name="Yoon V."/>
            <person name="Hune M."/>
            <person name="Gregory S."/>
            <person name="Cheng C.H.C."/>
            <person name="Catchen J.M."/>
        </authorList>
    </citation>
    <scope>NUCLEOTIDE SEQUENCE [LARGE SCALE GENOMIC DNA]</scope>
    <source>
        <tissue evidence="1">White muscle</tissue>
    </source>
</reference>
<accession>A0AAN8HV98</accession>
<protein>
    <submittedName>
        <fullName evidence="1">Uncharacterized protein</fullName>
    </submittedName>
</protein>
<dbReference type="Proteomes" id="UP001331515">
    <property type="component" value="Unassembled WGS sequence"/>
</dbReference>
<sequence length="79" mass="8578">MEHDMQIDVEVIVGILSHSVIAVSVVAHNRAAATFSMAPGPGCNMWESDPPLVNCKHILAKNDDPLPSKIFTFLPPCRP</sequence>
<gene>
    <name evidence="1" type="ORF">CgunFtcFv8_010964</name>
</gene>
<dbReference type="AlphaFoldDB" id="A0AAN8HV98"/>
<proteinExistence type="predicted"/>
<organism evidence="1 2">
    <name type="scientific">Champsocephalus gunnari</name>
    <name type="common">Mackerel icefish</name>
    <dbReference type="NCBI Taxonomy" id="52237"/>
    <lineage>
        <taxon>Eukaryota</taxon>
        <taxon>Metazoa</taxon>
        <taxon>Chordata</taxon>
        <taxon>Craniata</taxon>
        <taxon>Vertebrata</taxon>
        <taxon>Euteleostomi</taxon>
        <taxon>Actinopterygii</taxon>
        <taxon>Neopterygii</taxon>
        <taxon>Teleostei</taxon>
        <taxon>Neoteleostei</taxon>
        <taxon>Acanthomorphata</taxon>
        <taxon>Eupercaria</taxon>
        <taxon>Perciformes</taxon>
        <taxon>Notothenioidei</taxon>
        <taxon>Channichthyidae</taxon>
        <taxon>Champsocephalus</taxon>
    </lineage>
</organism>
<dbReference type="EMBL" id="JAURVH010001517">
    <property type="protein sequence ID" value="KAK5929751.1"/>
    <property type="molecule type" value="Genomic_DNA"/>
</dbReference>
<evidence type="ECO:0000313" key="1">
    <source>
        <dbReference type="EMBL" id="KAK5929751.1"/>
    </source>
</evidence>
<comment type="caution">
    <text evidence="1">The sequence shown here is derived from an EMBL/GenBank/DDBJ whole genome shotgun (WGS) entry which is preliminary data.</text>
</comment>
<name>A0AAN8HV98_CHAGU</name>